<comment type="similarity">
    <text evidence="10">Belongs to the CRISPR-associated endonuclease Cas1 family.</text>
</comment>
<dbReference type="InterPro" id="IPR042206">
    <property type="entry name" value="CRISPR-assoc_Cas1_C"/>
</dbReference>
<dbReference type="EC" id="3.1.-.-" evidence="10"/>
<dbReference type="Gene3D" id="3.100.10.20">
    <property type="entry name" value="CRISPR-associated endonuclease Cas1, N-terminal domain"/>
    <property type="match status" value="1"/>
</dbReference>
<keyword evidence="5 10" id="KW-0460">Magnesium</keyword>
<dbReference type="HAMAP" id="MF_01470">
    <property type="entry name" value="Cas1"/>
    <property type="match status" value="1"/>
</dbReference>
<gene>
    <name evidence="11" type="primary">cas1c</name>
    <name evidence="10" type="synonym">cas1</name>
    <name evidence="11" type="ORF">ACFQY8_03105</name>
</gene>
<dbReference type="PANTHER" id="PTHR34353:SF2">
    <property type="entry name" value="CRISPR-ASSOCIATED ENDONUCLEASE CAS1 1"/>
    <property type="match status" value="1"/>
</dbReference>
<organism evidence="11 12">
    <name type="scientific">Alloscardovia venturai</name>
    <dbReference type="NCBI Taxonomy" id="1769421"/>
    <lineage>
        <taxon>Bacteria</taxon>
        <taxon>Bacillati</taxon>
        <taxon>Actinomycetota</taxon>
        <taxon>Actinomycetes</taxon>
        <taxon>Bifidobacteriales</taxon>
        <taxon>Bifidobacteriaceae</taxon>
        <taxon>Alloscardovia</taxon>
    </lineage>
</organism>
<dbReference type="Pfam" id="PF01867">
    <property type="entry name" value="Cas_Cas1"/>
    <property type="match status" value="1"/>
</dbReference>
<dbReference type="EMBL" id="JBHTHQ010000016">
    <property type="protein sequence ID" value="MFD0704737.1"/>
    <property type="molecule type" value="Genomic_DNA"/>
</dbReference>
<feature type="binding site" evidence="10">
    <location>
        <position position="249"/>
    </location>
    <ligand>
        <name>Mn(2+)</name>
        <dbReference type="ChEBI" id="CHEBI:29035"/>
    </ligand>
</feature>
<evidence type="ECO:0000313" key="11">
    <source>
        <dbReference type="EMBL" id="MFD0704737.1"/>
    </source>
</evidence>
<protein>
    <recommendedName>
        <fullName evidence="10">CRISPR-associated endonuclease Cas1</fullName>
        <ecNumber evidence="10">3.1.-.-</ecNumber>
    </recommendedName>
</protein>
<evidence type="ECO:0000256" key="3">
    <source>
        <dbReference type="ARBA" id="ARBA00022759"/>
    </source>
</evidence>
<dbReference type="InterPro" id="IPR002729">
    <property type="entry name" value="CRISPR-assoc_Cas1"/>
</dbReference>
<dbReference type="InterPro" id="IPR042211">
    <property type="entry name" value="CRISPR-assoc_Cas1_N"/>
</dbReference>
<sequence>MKQLANTLFVLTEGAYLSLEDENIVVECKKDRLGKVPLRSLDSILSFSYGGASPALMGKCSEMGVSLSFFSPRGKYYCSIFGESNRNVLLRQEQFRISDDESRSLLIAKNMILGKIFNARWVLERAKRDHAMRINVNLITQVSESLAQEIYLVRKVQSLDELRGIEGLSAKQYFSAFDELILRNKDDFFFEGRTRRPPMDNMNAILSFVYVLISRDCAAALQGVGLDPYVGFFHVERPGRQSLALDLVEELRSPLGDRFSLTLVNTGILNDSHFEHRENGGVFLNDAGRRALLTEWQKRKQDTLTHPFLNEKVQWGMIPYVQALLLARTIRGDLEEYPPFLWK</sequence>
<accession>A0ABW2Y3B0</accession>
<evidence type="ECO:0000256" key="9">
    <source>
        <dbReference type="ARBA" id="ARBA00038592"/>
    </source>
</evidence>
<dbReference type="InterPro" id="IPR050646">
    <property type="entry name" value="Cas1"/>
</dbReference>
<evidence type="ECO:0000256" key="7">
    <source>
        <dbReference type="ARBA" id="ARBA00023125"/>
    </source>
</evidence>
<feature type="binding site" evidence="10">
    <location>
        <position position="234"/>
    </location>
    <ligand>
        <name>Mn(2+)</name>
        <dbReference type="ChEBI" id="CHEBI:29035"/>
    </ligand>
</feature>
<evidence type="ECO:0000256" key="4">
    <source>
        <dbReference type="ARBA" id="ARBA00022801"/>
    </source>
</evidence>
<evidence type="ECO:0000256" key="8">
    <source>
        <dbReference type="ARBA" id="ARBA00023211"/>
    </source>
</evidence>
<dbReference type="InterPro" id="IPR019856">
    <property type="entry name" value="CRISPR-assoc_Cas1_DVULG"/>
</dbReference>
<evidence type="ECO:0000256" key="10">
    <source>
        <dbReference type="HAMAP-Rule" id="MF_01470"/>
    </source>
</evidence>
<keyword evidence="4 10" id="KW-0378">Hydrolase</keyword>
<evidence type="ECO:0000256" key="6">
    <source>
        <dbReference type="ARBA" id="ARBA00023118"/>
    </source>
</evidence>
<dbReference type="NCBIfam" id="TIGR03640">
    <property type="entry name" value="cas1_DVULG"/>
    <property type="match status" value="1"/>
</dbReference>
<keyword evidence="1 10" id="KW-0540">Nuclease</keyword>
<proteinExistence type="inferred from homology"/>
<feature type="binding site" evidence="10">
    <location>
        <position position="166"/>
    </location>
    <ligand>
        <name>Mn(2+)</name>
        <dbReference type="ChEBI" id="CHEBI:29035"/>
    </ligand>
</feature>
<name>A0ABW2Y3B0_9BIFI</name>
<evidence type="ECO:0000256" key="1">
    <source>
        <dbReference type="ARBA" id="ARBA00022722"/>
    </source>
</evidence>
<evidence type="ECO:0000256" key="5">
    <source>
        <dbReference type="ARBA" id="ARBA00022842"/>
    </source>
</evidence>
<dbReference type="NCBIfam" id="TIGR00287">
    <property type="entry name" value="cas1"/>
    <property type="match status" value="1"/>
</dbReference>
<dbReference type="GO" id="GO:0004519">
    <property type="term" value="F:endonuclease activity"/>
    <property type="evidence" value="ECO:0007669"/>
    <property type="project" value="UniProtKB-KW"/>
</dbReference>
<keyword evidence="2 10" id="KW-0479">Metal-binding</keyword>
<comment type="function">
    <text evidence="10">CRISPR (clustered regularly interspaced short palindromic repeat), is an adaptive immune system that provides protection against mobile genetic elements (viruses, transposable elements and conjugative plasmids). CRISPR clusters contain spacers, sequences complementary to antecedent mobile elements, and target invading nucleic acids. CRISPR clusters are transcribed and processed into CRISPR RNA (crRNA). Acts as a dsDNA endonuclease. Involved in the integration of spacer DNA into the CRISPR cassette.</text>
</comment>
<comment type="caution">
    <text evidence="11">The sequence shown here is derived from an EMBL/GenBank/DDBJ whole genome shotgun (WGS) entry which is preliminary data.</text>
</comment>
<dbReference type="Gene3D" id="1.20.120.920">
    <property type="entry name" value="CRISPR-associated endonuclease Cas1, C-terminal domain"/>
    <property type="match status" value="1"/>
</dbReference>
<keyword evidence="8 10" id="KW-0464">Manganese</keyword>
<keyword evidence="12" id="KW-1185">Reference proteome</keyword>
<reference evidence="12" key="1">
    <citation type="journal article" date="2019" name="Int. J. Syst. Evol. Microbiol.">
        <title>The Global Catalogue of Microorganisms (GCM) 10K type strain sequencing project: providing services to taxonomists for standard genome sequencing and annotation.</title>
        <authorList>
            <consortium name="The Broad Institute Genomics Platform"/>
            <consortium name="The Broad Institute Genome Sequencing Center for Infectious Disease"/>
            <person name="Wu L."/>
            <person name="Ma J."/>
        </authorList>
    </citation>
    <scope>NUCLEOTIDE SEQUENCE [LARGE SCALE GENOMIC DNA]</scope>
    <source>
        <strain evidence="12">CCM 8604</strain>
    </source>
</reference>
<keyword evidence="7 10" id="KW-0238">DNA-binding</keyword>
<comment type="subunit">
    <text evidence="9 10">Homodimer, forms a heterotetramer with a Cas2 homodimer.</text>
</comment>
<evidence type="ECO:0000313" key="12">
    <source>
        <dbReference type="Proteomes" id="UP001597036"/>
    </source>
</evidence>
<dbReference type="PANTHER" id="PTHR34353">
    <property type="entry name" value="CRISPR-ASSOCIATED ENDONUCLEASE CAS1 1"/>
    <property type="match status" value="1"/>
</dbReference>
<dbReference type="RefSeq" id="WP_377938455.1">
    <property type="nucleotide sequence ID" value="NZ_JBHTHQ010000016.1"/>
</dbReference>
<dbReference type="Proteomes" id="UP001597036">
    <property type="component" value="Unassembled WGS sequence"/>
</dbReference>
<comment type="cofactor">
    <cofactor evidence="10">
        <name>Mg(2+)</name>
        <dbReference type="ChEBI" id="CHEBI:18420"/>
    </cofactor>
    <cofactor evidence="10">
        <name>Mn(2+)</name>
        <dbReference type="ChEBI" id="CHEBI:29035"/>
    </cofactor>
</comment>
<keyword evidence="3 10" id="KW-0255">Endonuclease</keyword>
<evidence type="ECO:0000256" key="2">
    <source>
        <dbReference type="ARBA" id="ARBA00022723"/>
    </source>
</evidence>
<keyword evidence="6 10" id="KW-0051">Antiviral defense</keyword>